<dbReference type="GO" id="GO:0005975">
    <property type="term" value="P:carbohydrate metabolic process"/>
    <property type="evidence" value="ECO:0007669"/>
    <property type="project" value="UniProtKB-ARBA"/>
</dbReference>
<dbReference type="SUPFAM" id="SSF49785">
    <property type="entry name" value="Galactose-binding domain-like"/>
    <property type="match status" value="1"/>
</dbReference>
<evidence type="ECO:0000256" key="2">
    <source>
        <dbReference type="ARBA" id="ARBA00022729"/>
    </source>
</evidence>
<organism evidence="8 9">
    <name type="scientific">Bizionia arctica</name>
    <dbReference type="NCBI Taxonomy" id="1495645"/>
    <lineage>
        <taxon>Bacteria</taxon>
        <taxon>Pseudomonadati</taxon>
        <taxon>Bacteroidota</taxon>
        <taxon>Flavobacteriia</taxon>
        <taxon>Flavobacteriales</taxon>
        <taxon>Flavobacteriaceae</taxon>
        <taxon>Bizionia</taxon>
    </lineage>
</organism>
<dbReference type="Pfam" id="PF13385">
    <property type="entry name" value="Laminin_G_3"/>
    <property type="match status" value="1"/>
</dbReference>
<dbReference type="PANTHER" id="PTHR24273">
    <property type="entry name" value="FI04643P-RELATED"/>
    <property type="match status" value="1"/>
</dbReference>
<dbReference type="Gene3D" id="2.60.40.1080">
    <property type="match status" value="2"/>
</dbReference>
<feature type="region of interest" description="Disordered" evidence="6">
    <location>
        <begin position="422"/>
        <end position="450"/>
    </location>
</feature>
<reference evidence="8" key="2">
    <citation type="submission" date="2020-09" db="EMBL/GenBank/DDBJ databases">
        <authorList>
            <person name="Sun Q."/>
            <person name="Zhou Y."/>
        </authorList>
    </citation>
    <scope>NUCLEOTIDE SEQUENCE</scope>
    <source>
        <strain evidence="8">CGMCC 1.12751</strain>
    </source>
</reference>
<dbReference type="InterPro" id="IPR006585">
    <property type="entry name" value="FTP1"/>
</dbReference>
<feature type="domain" description="HYR" evidence="7">
    <location>
        <begin position="1545"/>
        <end position="1627"/>
    </location>
</feature>
<evidence type="ECO:0000256" key="6">
    <source>
        <dbReference type="SAM" id="MobiDB-lite"/>
    </source>
</evidence>
<feature type="domain" description="HYR" evidence="7">
    <location>
        <begin position="1021"/>
        <end position="1104"/>
    </location>
</feature>
<dbReference type="Pfam" id="PF02494">
    <property type="entry name" value="HYR"/>
    <property type="match status" value="5"/>
</dbReference>
<dbReference type="SMART" id="SM00607">
    <property type="entry name" value="FTP"/>
    <property type="match status" value="1"/>
</dbReference>
<dbReference type="Proteomes" id="UP000625976">
    <property type="component" value="Unassembled WGS sequence"/>
</dbReference>
<dbReference type="Pfam" id="PF22633">
    <property type="entry name" value="F5_F8_type_C_2"/>
    <property type="match status" value="1"/>
</dbReference>
<feature type="domain" description="HYR" evidence="7">
    <location>
        <begin position="1198"/>
        <end position="1284"/>
    </location>
</feature>
<evidence type="ECO:0000256" key="5">
    <source>
        <dbReference type="ARBA" id="ARBA00023157"/>
    </source>
</evidence>
<dbReference type="SUPFAM" id="SSF49373">
    <property type="entry name" value="Invasin/intimin cell-adhesion fragments"/>
    <property type="match status" value="2"/>
</dbReference>
<gene>
    <name evidence="8" type="ORF">GCM10010976_14470</name>
</gene>
<keyword evidence="1" id="KW-0479">Metal-binding</keyword>
<dbReference type="GO" id="GO:0004553">
    <property type="term" value="F:hydrolase activity, hydrolyzing O-glycosyl compounds"/>
    <property type="evidence" value="ECO:0007669"/>
    <property type="project" value="UniProtKB-ARBA"/>
</dbReference>
<dbReference type="Pfam" id="PF02368">
    <property type="entry name" value="Big_2"/>
    <property type="match status" value="1"/>
</dbReference>
<dbReference type="SMART" id="SM00560">
    <property type="entry name" value="LamGL"/>
    <property type="match status" value="1"/>
</dbReference>
<feature type="compositionally biased region" description="Polar residues" evidence="6">
    <location>
        <begin position="422"/>
        <end position="431"/>
    </location>
</feature>
<keyword evidence="5" id="KW-1015">Disulfide bond</keyword>
<keyword evidence="2" id="KW-0732">Signal</keyword>
<evidence type="ECO:0000256" key="4">
    <source>
        <dbReference type="ARBA" id="ARBA00022837"/>
    </source>
</evidence>
<evidence type="ECO:0000313" key="9">
    <source>
        <dbReference type="Proteomes" id="UP000625976"/>
    </source>
</evidence>
<feature type="domain" description="HYR" evidence="7">
    <location>
        <begin position="669"/>
        <end position="753"/>
    </location>
</feature>
<accession>A0A917GFR9</accession>
<keyword evidence="4" id="KW-0106">Calcium</keyword>
<dbReference type="InterPro" id="IPR013320">
    <property type="entry name" value="ConA-like_dom_sf"/>
</dbReference>
<evidence type="ECO:0000256" key="1">
    <source>
        <dbReference type="ARBA" id="ARBA00022723"/>
    </source>
</evidence>
<dbReference type="Gene3D" id="2.60.40.10">
    <property type="entry name" value="Immunoglobulins"/>
    <property type="match status" value="2"/>
</dbReference>
<dbReference type="InterPro" id="IPR006558">
    <property type="entry name" value="LamG-like"/>
</dbReference>
<dbReference type="Gene3D" id="2.60.120.200">
    <property type="match status" value="1"/>
</dbReference>
<keyword evidence="3" id="KW-0677">Repeat</keyword>
<dbReference type="InterPro" id="IPR013783">
    <property type="entry name" value="Ig-like_fold"/>
</dbReference>
<evidence type="ECO:0000313" key="8">
    <source>
        <dbReference type="EMBL" id="GGG43983.1"/>
    </source>
</evidence>
<sequence>MSKSIDNLYSSLNHNPDKTLIYNPLEGYVSFRPNYDRYLAPAVICQNIIVPLDASGNVTITPAQIEDGTYTGNPLYTLSASQTTFTCANIGTNNITLTLTENSDNSTTTCFATVTVVDNLPPTATNPADINVQCLGAVPAANPLDVTTEADNCGTPTVAYVGDVSDGNFNPETITRTYSVTDVSGNSINVTQIITVEDTTNPTASNLPAVNVQCAGDVPAVNIADVDDEADNCSGVIIVAHDGDVSSGFNPQVITRTYSVTDASGNSINVTQIITVEDTTNPTTSNLSPVNVQCAGDVPPVNIADVNDEADNCPGTITVAHVNDVSNGSSNPEVITRTYSVTDLAGNSINVTQIITVDDTTPPNAICQTTPSTVQLDASGNGSISVTDVNNGSNDSCGPVNLSFLGGLPDLTNNIAEGKPTFQTSDYSPQGVSGKAVDGDTNGRWGDGSVTHTRDINGNVEYWEVDLQGYFDIAAMKIWNRTDCCSNRLNNFRVTLYDNAVIIGFQDFNIMGNASLDIITLTGIANKVRVTQLNNNEPLSIAEFQVFAAGAAIDFNCSDIGSQTVTLVATDAAGNTDTCVHTVNVVDSIAPIITTCPAPITVSADNSVSCEATGVVLTPPTGTDNCTASLTITNDAPAAFPFGVITTVTWTLEDASGNSVQCTQLVTVEDNSDPEITCPTNIVQNTDAGLCTAVVTFDPPTVNECSTYSITRIDGNVLNSGDAFPIGDTTIEYQVLDDNNLLATCSFTITVEDNEDPTITAPNDITPSTDLDTCGANIAIPNASFTDNCTDSTLTWSFTGATTLTGTGQVGSKDFNIGITTITYTVTDNVGNTATDSMLVTLSDDEDPTITAPADITVSANVDCQVNALSLGAPTTADNCGVASVTHNGIPPYPIGTTIITWTVTDNAGNTSTDTQNVIVVDNTAPTLTVLNPTVINVNTSTETDENCTVAVVIRSVSFNDNCSGSILSWEMTGATIVGSTPGQVPSPFTFNLGVTTITYTVTDSASPANTISKTRTVTVIDDEDPTMSALADITVSSDPDTCGASVSWTEPTATDNCDSITPLQTTGFTNPYTFPIGTTTVSYQATDASGNSITDSFTVTVTDTEAPTISHPNEVTDLVSTTSADGTGNCTLAIAIPNAITNDNCSVSLLSWVISGATTGSGSNNQVGTRFFNVGTSVITYTVSDNNTPALQNTLSINVVVTDDELPTLNLPSDITANGCNTTVTYPTITGNDNCGVASINQIDGSGYTSSSSFPLGTTTLEYEITDIHGNTFIDTFDVTVIDSTLPVINCPSNVSIFNDAGECYASFNYQVVASDDCAVTPTLTWTMTGATSGSGSGQVGNYNFNVGATTVTYTINDGSNTATCSSTVTVTDNESPVLTCPTPSASYNTDLDSCTTSLTFTATATDNCDTPVITYSIDGTSISFPYNFPIGTTVVDVLATTTNGLTDICSFNVVVNDNQAPEIVCPTVLASYPTDSGSCTALLSLPATATDNCTASTPTFTYTISGTPITFPYAFPSGSTTVTAVANDGHGQTHTCNYTVVVNDTQNPIANCVGSIDITLNSSGNASIVVADINNGSTDNCGIQGFALNKTDFDCTHLGSNTVILTVTDTSGNTATCTAIVNVLDPAASAGVEINVDNNPICQDGDIEFTATPINGGASPIYEWFINGISQGTNSPTFQPFTSLNNADEIYVQLQSSLTNCNTPVQSTSIFITVYPTPIVTGPTEICVGASDNLSPSTGGTWSSSNPSIATVNNAGVFNGVSAGVVTFTFTSASGGCTSPINVTINALPVLTAPASVCVGATNSLTPSSGGTWSSSNPAIATVDNAGIITGVLPGFATFTFTDANSCSNTTSSVQVLESPVIDTVIASTNPLCSGETVTIQANLQPLSNPPNKRTLINYNFNVSPAPSGYGAYNGQEIPGITSHLNNSTMTYNFGSNGTATDTNAFASNPEGSNATRSLFQNDNDGHDDDGAWIFNVGGSVLDDYRDFRVYFQTIRNNIAGNPKYIDISYRVNGTGAFIDVMRYDMLNDNSSLAWREVLFSLPADADYANQLEIKLYVNDGRSSGGNYPYIRIDNFQLQGSIGGDVVSYSWTADTGAAAGLPASASVPSTANSIIQVTPTLDTNYTLTVQNSANGCIDTETVLVNVSPAPEIFVTAEYCVVDDSDTEIDESQFVQLVATSPSDPNVTYEWQTNPVQTGSSILVDIADVYTVVGTLSGGCSTSGTIAIAQELVIDGDFTNLDIMDNSAYPFQSGHIFVPNQPGLVPAGQGELYADGGLLGYTITHSGQDVHSGFHGSDHTDNTVGAQNFMAINGDAGIDAWRQDNTPVLPNTTYYFSAWVMRLINGSPPRLQFEVNGVPVGTDVIPPPRTGNGPSGDNWERFYGNWTSGPADTSVNIRIINDNGSAGGNDYAIDDISFATLSTFIRLITPLGTDLQTTCQNTPIEDIAYDIGGGLTPPTIQWTHNGTPLALNVFPNGLGFVFNGLTYEISGTPTGEGIYEYSVETSSTCDIKSSEGILTINEAPVVTIAPIPQICASETTIDLIANLSGSATGGQWSHSGTPIPTITTGGNVATGTYTIDTSGVFTFTFTSNEPSTNCDRAIETVDVEILPYVIADAGAEQTTIGCDVTMVTLAANNATGQWTAVPNTGFFSNPAAYNSTFTGESGTTYILTWTATNNVLCGNTADFVEIVIPNCGDNLIFEGDEDYISFANNYGLGNGSFSMEAWVKPDNVSGIRTIISKRNSNALNSGYDLSLIANRLHFRWNNQDMLATATMNNSRWYHVAVTFNGSNTYTMYIDGFVVQTKTGSSPISNTNKALIGAMDTTNALPINHFDGAIDEVRIWDTALSVTQIREMMNQEIKQAGSNVMGEVIPLPITGGLLWTNLKGYYQMKDGSDGNNVNGGNIEDISLSNIQGTLVGMTASQNENAPLPYISNNNGSWDSASTWASGSVQQIPNSRINSISGPEQTWNIVRTETDVTANRPANVLYKTVVQGLLVDNNKLSIQNDQLLNVTKYLKIDGVLDLEGESQLLQYDGSIVDYAGTGHMERDQQGTSNVYNYNYWGSPVSNTFNALNTHPISYNLEDALYDGNAQVNWIGGYDGAPTTPVSISTRWLYLYESYPYDSYYDWHKIDQFYNIEVGLGFLMKGSGSASALQNYTFRGQPNTGTILRAIGSNDEALLGNPYPSALDAMAVIADNAPVLLDGTIRYWEHAPSNNSHITVEYQGGYAYYNNTGGTAAVSSPDLNGTGDANKIPKRYIPVGQGFMATANASGGNFIFKNSQRVFEKESGGLSIFMRSSNEENNEDETENNETNTQLIRLDFKSPENAVRHLLLGFTPNNLATEGVDYGYDARNEELFPSDMSFLIEDDKYIIQGVGEFNSDNMYPLVIDLDTSGNIEIELTALENFEDPIDVYVYDALLGTYSRINAVNYQIVLDAGSHANRYFITFKEDATLNIVDEEFSNVLVNFLSATSEIYIHVPSSMDIKQVYLVNMLGQTVRSWNATNAPLSDECKIPVSKISEGSYIIKVRTSDNKMINKKIVIDQN</sequence>
<comment type="caution">
    <text evidence="8">The sequence shown here is derived from an EMBL/GenBank/DDBJ whole genome shotgun (WGS) entry which is preliminary data.</text>
</comment>
<reference evidence="8" key="1">
    <citation type="journal article" date="2014" name="Int. J. Syst. Evol. Microbiol.">
        <title>Complete genome sequence of Corynebacterium casei LMG S-19264T (=DSM 44701T), isolated from a smear-ripened cheese.</title>
        <authorList>
            <consortium name="US DOE Joint Genome Institute (JGI-PGF)"/>
            <person name="Walter F."/>
            <person name="Albersmeier A."/>
            <person name="Kalinowski J."/>
            <person name="Ruckert C."/>
        </authorList>
    </citation>
    <scope>NUCLEOTIDE SEQUENCE</scope>
    <source>
        <strain evidence="8">CGMCC 1.12751</strain>
    </source>
</reference>
<dbReference type="InterPro" id="IPR003410">
    <property type="entry name" value="HYR_dom"/>
</dbReference>
<dbReference type="InterPro" id="IPR003343">
    <property type="entry name" value="Big_2"/>
</dbReference>
<dbReference type="SUPFAM" id="SSF49899">
    <property type="entry name" value="Concanavalin A-like lectins/glucanases"/>
    <property type="match status" value="1"/>
</dbReference>
<dbReference type="EMBL" id="BMFQ01000002">
    <property type="protein sequence ID" value="GGG43983.1"/>
    <property type="molecule type" value="Genomic_DNA"/>
</dbReference>
<evidence type="ECO:0000259" key="7">
    <source>
        <dbReference type="PROSITE" id="PS50825"/>
    </source>
</evidence>
<dbReference type="GO" id="GO:0046872">
    <property type="term" value="F:metal ion binding"/>
    <property type="evidence" value="ECO:0007669"/>
    <property type="project" value="UniProtKB-KW"/>
</dbReference>
<feature type="domain" description="HYR" evidence="7">
    <location>
        <begin position="586"/>
        <end position="668"/>
    </location>
</feature>
<feature type="domain" description="HYR" evidence="7">
    <location>
        <begin position="1373"/>
        <end position="1459"/>
    </location>
</feature>
<dbReference type="InterPro" id="IPR008964">
    <property type="entry name" value="Invasin/intimin_cell_adhesion"/>
</dbReference>
<name>A0A917GFR9_9FLAO</name>
<dbReference type="PROSITE" id="PS50825">
    <property type="entry name" value="HYR"/>
    <property type="match status" value="7"/>
</dbReference>
<feature type="domain" description="HYR" evidence="7">
    <location>
        <begin position="843"/>
        <end position="922"/>
    </location>
</feature>
<protein>
    <recommendedName>
        <fullName evidence="7">HYR domain-containing protein</fullName>
    </recommendedName>
</protein>
<dbReference type="InterPro" id="IPR008979">
    <property type="entry name" value="Galactose-bd-like_sf"/>
</dbReference>
<proteinExistence type="predicted"/>
<evidence type="ECO:0000256" key="3">
    <source>
        <dbReference type="ARBA" id="ARBA00022737"/>
    </source>
</evidence>
<keyword evidence="9" id="KW-1185">Reference proteome</keyword>
<dbReference type="PANTHER" id="PTHR24273:SF32">
    <property type="entry name" value="HYALIN"/>
    <property type="match status" value="1"/>
</dbReference>
<dbReference type="SMART" id="SM00635">
    <property type="entry name" value="BID_2"/>
    <property type="match status" value="2"/>
</dbReference>
<dbReference type="Gene3D" id="2.60.120.260">
    <property type="entry name" value="Galactose-binding domain-like"/>
    <property type="match status" value="2"/>
</dbReference>